<evidence type="ECO:0000256" key="4">
    <source>
        <dbReference type="SAM" id="SignalP"/>
    </source>
</evidence>
<evidence type="ECO:0000256" key="3">
    <source>
        <dbReference type="ARBA" id="ARBA00022729"/>
    </source>
</evidence>
<feature type="chain" id="PRO_5034994511" evidence="4">
    <location>
        <begin position="28"/>
        <end position="216"/>
    </location>
</feature>
<dbReference type="SUPFAM" id="SSF49842">
    <property type="entry name" value="TNF-like"/>
    <property type="match status" value="1"/>
</dbReference>
<dbReference type="PANTHER" id="PTHR22923:SF102">
    <property type="entry name" value="CEREBELLIN 13-RELATED"/>
    <property type="match status" value="1"/>
</dbReference>
<dbReference type="AlphaFoldDB" id="A0A8C9X4C0"/>
<evidence type="ECO:0000256" key="1">
    <source>
        <dbReference type="ARBA" id="ARBA00004613"/>
    </source>
</evidence>
<keyword evidence="2" id="KW-0964">Secreted</keyword>
<protein>
    <submittedName>
        <fullName evidence="6">Cerebellin-1-like</fullName>
    </submittedName>
</protein>
<reference evidence="6" key="1">
    <citation type="submission" date="2025-08" db="UniProtKB">
        <authorList>
            <consortium name="Ensembl"/>
        </authorList>
    </citation>
    <scope>IDENTIFICATION</scope>
</reference>
<dbReference type="Ensembl" id="ENSSLUT00000004181.1">
    <property type="protein sequence ID" value="ENSSLUP00000004056.1"/>
    <property type="gene ID" value="ENSSLUG00000001796.1"/>
</dbReference>
<dbReference type="InterPro" id="IPR008983">
    <property type="entry name" value="Tumour_necrosis_fac-like_dom"/>
</dbReference>
<dbReference type="SMART" id="SM00110">
    <property type="entry name" value="C1Q"/>
    <property type="match status" value="1"/>
</dbReference>
<dbReference type="RefSeq" id="XP_031160162.1">
    <property type="nucleotide sequence ID" value="XM_031304302.2"/>
</dbReference>
<dbReference type="PRINTS" id="PR00007">
    <property type="entry name" value="COMPLEMNTC1Q"/>
</dbReference>
<proteinExistence type="predicted"/>
<name>A0A8C9X4C0_SANLU</name>
<dbReference type="InterPro" id="IPR001073">
    <property type="entry name" value="C1q_dom"/>
</dbReference>
<dbReference type="GeneID" id="116053270"/>
<dbReference type="PROSITE" id="PS50871">
    <property type="entry name" value="C1Q"/>
    <property type="match status" value="1"/>
</dbReference>
<dbReference type="GeneTree" id="ENSGT00940000163520"/>
<evidence type="ECO:0000313" key="7">
    <source>
        <dbReference type="Proteomes" id="UP000694568"/>
    </source>
</evidence>
<dbReference type="GO" id="GO:0005576">
    <property type="term" value="C:extracellular region"/>
    <property type="evidence" value="ECO:0007669"/>
    <property type="project" value="UniProtKB-SubCell"/>
</dbReference>
<dbReference type="Proteomes" id="UP000694568">
    <property type="component" value="Unplaced"/>
</dbReference>
<dbReference type="OrthoDB" id="6154955at2759"/>
<dbReference type="Gene3D" id="2.60.120.40">
    <property type="match status" value="1"/>
</dbReference>
<evidence type="ECO:0000256" key="2">
    <source>
        <dbReference type="ARBA" id="ARBA00022525"/>
    </source>
</evidence>
<accession>A0A8C9X4C0</accession>
<keyword evidence="3 4" id="KW-0732">Signal</keyword>
<dbReference type="PANTHER" id="PTHR22923">
    <property type="entry name" value="CEREBELLIN-RELATED"/>
    <property type="match status" value="1"/>
</dbReference>
<keyword evidence="7" id="KW-1185">Reference proteome</keyword>
<dbReference type="Pfam" id="PF00386">
    <property type="entry name" value="C1q"/>
    <property type="match status" value="1"/>
</dbReference>
<feature type="domain" description="C1q" evidence="5">
    <location>
        <begin position="79"/>
        <end position="216"/>
    </location>
</feature>
<evidence type="ECO:0000313" key="6">
    <source>
        <dbReference type="Ensembl" id="ENSSLUP00000004056.1"/>
    </source>
</evidence>
<reference evidence="6" key="2">
    <citation type="submission" date="2025-09" db="UniProtKB">
        <authorList>
            <consortium name="Ensembl"/>
        </authorList>
    </citation>
    <scope>IDENTIFICATION</scope>
</reference>
<evidence type="ECO:0000259" key="5">
    <source>
        <dbReference type="PROSITE" id="PS50871"/>
    </source>
</evidence>
<organism evidence="6 7">
    <name type="scientific">Sander lucioperca</name>
    <name type="common">Pike-perch</name>
    <name type="synonym">Perca lucioperca</name>
    <dbReference type="NCBI Taxonomy" id="283035"/>
    <lineage>
        <taxon>Eukaryota</taxon>
        <taxon>Metazoa</taxon>
        <taxon>Chordata</taxon>
        <taxon>Craniata</taxon>
        <taxon>Vertebrata</taxon>
        <taxon>Euteleostomi</taxon>
        <taxon>Actinopterygii</taxon>
        <taxon>Neopterygii</taxon>
        <taxon>Teleostei</taxon>
        <taxon>Neoteleostei</taxon>
        <taxon>Acanthomorphata</taxon>
        <taxon>Eupercaria</taxon>
        <taxon>Perciformes</taxon>
        <taxon>Percoidei</taxon>
        <taxon>Percidae</taxon>
        <taxon>Luciopercinae</taxon>
        <taxon>Sander</taxon>
    </lineage>
</organism>
<dbReference type="InterPro" id="IPR050822">
    <property type="entry name" value="Cerebellin_Synaptic_Org"/>
</dbReference>
<sequence>MSEVESTWKMKFTILLFVSLFCGLILAQEDGPEIEKTSGTQSCDMCDLLKEFGALREKVGVMETRLKDSENQILELKKKETTKVAFSAAIGGSGRQIGPFNTDTTLIYKTVITNIGNAYNEHTGIFIAPVTGIYYFTFHYHAGGSHPVSLALIKNSQRVVTAYDHQTLNDGADNGSNAVFVQLQEGDQVFIRLDANTNVWANNEITTFNGFLVNQD</sequence>
<gene>
    <name evidence="6" type="primary">LOC116053270</name>
</gene>
<dbReference type="KEGG" id="sluc:116053270"/>
<feature type="signal peptide" evidence="4">
    <location>
        <begin position="1"/>
        <end position="27"/>
    </location>
</feature>
<comment type="subcellular location">
    <subcellularLocation>
        <location evidence="1">Secreted</location>
    </subcellularLocation>
</comment>